<dbReference type="RefSeq" id="WP_090680196.1">
    <property type="nucleotide sequence ID" value="NZ_FORU01000014.1"/>
</dbReference>
<dbReference type="Pfam" id="PF19494">
    <property type="entry name" value="DUF6029"/>
    <property type="match status" value="1"/>
</dbReference>
<dbReference type="AlphaFoldDB" id="A0A1I3TNT6"/>
<organism evidence="1 2">
    <name type="scientific">Myroides guanonis</name>
    <dbReference type="NCBI Taxonomy" id="1150112"/>
    <lineage>
        <taxon>Bacteria</taxon>
        <taxon>Pseudomonadati</taxon>
        <taxon>Bacteroidota</taxon>
        <taxon>Flavobacteriia</taxon>
        <taxon>Flavobacteriales</taxon>
        <taxon>Flavobacteriaceae</taxon>
        <taxon>Myroides</taxon>
    </lineage>
</organism>
<reference evidence="2" key="1">
    <citation type="submission" date="2016-10" db="EMBL/GenBank/DDBJ databases">
        <authorList>
            <person name="Varghese N."/>
            <person name="Submissions S."/>
        </authorList>
    </citation>
    <scope>NUCLEOTIDE SEQUENCE [LARGE SCALE GENOMIC DNA]</scope>
    <source>
        <strain evidence="2">DSM 26542</strain>
    </source>
</reference>
<dbReference type="InterPro" id="IPR046070">
    <property type="entry name" value="DUF6029"/>
</dbReference>
<protein>
    <submittedName>
        <fullName evidence="1">Uncharacterized protein</fullName>
    </submittedName>
</protein>
<dbReference type="OrthoDB" id="5480631at2"/>
<sequence length="549" mass="62386">MKRILLAGILLTAYSGYSQIRVGFENNSQWYVDDKKVKIDPQEAEDRLRTNSYLKVDYDYKKWSFGTQIEAYEPKALLNYSPDFEGVDIGTIYARYNDYENGLDITAGHFYDQFGSGLLFRSWEDRQIGINNAVFGLNAKYDITENIKITALGGKQRIGMGFDLSDSYLFGGDLNFDLGSMFKFEEIDFGAGVSYLGRLEEKNDYNKGLDELTNAMSFRLNASGGGFYGDVEYVYKQEDALVELGRLYPKVKQAGNALLINGGYSQKGVALNLNLRRMENMAFYSQRDLNGDIYMRGVINYIPALTKQYDYSLQNIYVYQAQPNFDMNMQRKLGEIGGQFDFFYEFEKGSALGGKHGTNLVLNGSYWAGIKSEVKKNKTGVTSDFLDFGEKYYHDFGMEVRKKWSKDWSSIFMFLNQYYNSPFLNGEFEVVKTNIVSAESTYQFLDNKSVRLELQHLWADADKKNWAGGTVEFAANANWSFYVSDMYNYGNDIEEERIHYYNVGASFTKGTTRVSASYGRQRGGLLCVGGVCRMVSEAAGLTIGITTSF</sequence>
<accession>A0A1I3TNT6</accession>
<evidence type="ECO:0000313" key="2">
    <source>
        <dbReference type="Proteomes" id="UP000243887"/>
    </source>
</evidence>
<name>A0A1I3TNT6_9FLAO</name>
<gene>
    <name evidence="1" type="ORF">SAMN04487893_1142</name>
</gene>
<dbReference type="Proteomes" id="UP000243887">
    <property type="component" value="Unassembled WGS sequence"/>
</dbReference>
<dbReference type="EMBL" id="FORU01000014">
    <property type="protein sequence ID" value="SFJ71296.1"/>
    <property type="molecule type" value="Genomic_DNA"/>
</dbReference>
<dbReference type="STRING" id="1150112.SAMN04487893_1142"/>
<keyword evidence="2" id="KW-1185">Reference proteome</keyword>
<evidence type="ECO:0000313" key="1">
    <source>
        <dbReference type="EMBL" id="SFJ71296.1"/>
    </source>
</evidence>
<proteinExistence type="predicted"/>